<evidence type="ECO:0000313" key="8">
    <source>
        <dbReference type="EMBL" id="CAG9312808.1"/>
    </source>
</evidence>
<dbReference type="AlphaFoldDB" id="A0AAU9IKY1"/>
<dbReference type="PANTHER" id="PTHR45724:SF13">
    <property type="entry name" value="AQUAPORIN NIP1-1-RELATED"/>
    <property type="match status" value="1"/>
</dbReference>
<feature type="transmembrane region" description="Helical" evidence="7">
    <location>
        <begin position="160"/>
        <end position="179"/>
    </location>
</feature>
<dbReference type="Proteomes" id="UP001162131">
    <property type="component" value="Unassembled WGS sequence"/>
</dbReference>
<dbReference type="InterPro" id="IPR034294">
    <property type="entry name" value="Aquaporin_transptr"/>
</dbReference>
<dbReference type="SUPFAM" id="SSF81338">
    <property type="entry name" value="Aquaporin-like"/>
    <property type="match status" value="1"/>
</dbReference>
<evidence type="ECO:0008006" key="10">
    <source>
        <dbReference type="Google" id="ProtNLM"/>
    </source>
</evidence>
<dbReference type="InterPro" id="IPR023271">
    <property type="entry name" value="Aquaporin-like"/>
</dbReference>
<feature type="transmembrane region" description="Helical" evidence="7">
    <location>
        <begin position="185"/>
        <end position="210"/>
    </location>
</feature>
<gene>
    <name evidence="8" type="ORF">BSTOLATCC_MIC7600</name>
</gene>
<keyword evidence="3 6" id="KW-0812">Transmembrane</keyword>
<evidence type="ECO:0000256" key="3">
    <source>
        <dbReference type="ARBA" id="ARBA00022692"/>
    </source>
</evidence>
<comment type="caution">
    <text evidence="8">The sequence shown here is derived from an EMBL/GenBank/DDBJ whole genome shotgun (WGS) entry which is preliminary data.</text>
</comment>
<evidence type="ECO:0000256" key="1">
    <source>
        <dbReference type="ARBA" id="ARBA00004141"/>
    </source>
</evidence>
<dbReference type="PROSITE" id="PS00221">
    <property type="entry name" value="MIP"/>
    <property type="match status" value="1"/>
</dbReference>
<feature type="transmembrane region" description="Helical" evidence="7">
    <location>
        <begin position="119"/>
        <end position="148"/>
    </location>
</feature>
<dbReference type="PRINTS" id="PR00783">
    <property type="entry name" value="MINTRINSICP"/>
</dbReference>
<comment type="subcellular location">
    <subcellularLocation>
        <location evidence="1">Membrane</location>
        <topology evidence="1">Multi-pass membrane protein</topology>
    </subcellularLocation>
</comment>
<accession>A0AAU9IKY1</accession>
<dbReference type="EMBL" id="CAJZBQ010000009">
    <property type="protein sequence ID" value="CAG9312808.1"/>
    <property type="molecule type" value="Genomic_DNA"/>
</dbReference>
<feature type="transmembrane region" description="Helical" evidence="7">
    <location>
        <begin position="35"/>
        <end position="55"/>
    </location>
</feature>
<dbReference type="InterPro" id="IPR022357">
    <property type="entry name" value="MIP_CS"/>
</dbReference>
<dbReference type="GO" id="GO:0016020">
    <property type="term" value="C:membrane"/>
    <property type="evidence" value="ECO:0007669"/>
    <property type="project" value="UniProtKB-SubCell"/>
</dbReference>
<keyword evidence="5 7" id="KW-0472">Membrane</keyword>
<comment type="similarity">
    <text evidence="6">Belongs to the MIP/aquaporin (TC 1.A.8) family.</text>
</comment>
<evidence type="ECO:0000256" key="2">
    <source>
        <dbReference type="ARBA" id="ARBA00022448"/>
    </source>
</evidence>
<sequence>MLFRMLLAEAIGTFVLTFTVGVSTSEPFTVGGALWAAMVATAFVSGAHFNPAITLSIITRKYINNTLSQPELVKFLLYMVVQYFSAFIASLCAWGIVRYPVYFDISSDYDGSQGFFAELIYTTILCANVLMIGSVNDAIVVSGGIIALTLTTGNWAIGRITGGCFNPAVGLGINLAYLLQHDDHFGITWLYIIAPYLGGIVGGVFASIFLNEVAVQQKSVIDKSQIE</sequence>
<dbReference type="Pfam" id="PF00230">
    <property type="entry name" value="MIP"/>
    <property type="match status" value="1"/>
</dbReference>
<evidence type="ECO:0000256" key="4">
    <source>
        <dbReference type="ARBA" id="ARBA00022989"/>
    </source>
</evidence>
<keyword evidence="4 7" id="KW-1133">Transmembrane helix</keyword>
<feature type="transmembrane region" description="Helical" evidence="7">
    <location>
        <begin position="75"/>
        <end position="99"/>
    </location>
</feature>
<keyword evidence="2 6" id="KW-0813">Transport</keyword>
<evidence type="ECO:0000256" key="5">
    <source>
        <dbReference type="ARBA" id="ARBA00023136"/>
    </source>
</evidence>
<keyword evidence="9" id="KW-1185">Reference proteome</keyword>
<dbReference type="PANTHER" id="PTHR45724">
    <property type="entry name" value="AQUAPORIN NIP2-1"/>
    <property type="match status" value="1"/>
</dbReference>
<dbReference type="GO" id="GO:0015267">
    <property type="term" value="F:channel activity"/>
    <property type="evidence" value="ECO:0007669"/>
    <property type="project" value="InterPro"/>
</dbReference>
<proteinExistence type="inferred from homology"/>
<evidence type="ECO:0000313" key="9">
    <source>
        <dbReference type="Proteomes" id="UP001162131"/>
    </source>
</evidence>
<evidence type="ECO:0000256" key="7">
    <source>
        <dbReference type="SAM" id="Phobius"/>
    </source>
</evidence>
<protein>
    <recommendedName>
        <fullName evidence="10">Aquaporin</fullName>
    </recommendedName>
</protein>
<dbReference type="Gene3D" id="1.20.1080.10">
    <property type="entry name" value="Glycerol uptake facilitator protein"/>
    <property type="match status" value="1"/>
</dbReference>
<name>A0AAU9IKY1_9CILI</name>
<organism evidence="8 9">
    <name type="scientific">Blepharisma stoltei</name>
    <dbReference type="NCBI Taxonomy" id="1481888"/>
    <lineage>
        <taxon>Eukaryota</taxon>
        <taxon>Sar</taxon>
        <taxon>Alveolata</taxon>
        <taxon>Ciliophora</taxon>
        <taxon>Postciliodesmatophora</taxon>
        <taxon>Heterotrichea</taxon>
        <taxon>Heterotrichida</taxon>
        <taxon>Blepharismidae</taxon>
        <taxon>Blepharisma</taxon>
    </lineage>
</organism>
<evidence type="ECO:0000256" key="6">
    <source>
        <dbReference type="RuleBase" id="RU000477"/>
    </source>
</evidence>
<dbReference type="InterPro" id="IPR000425">
    <property type="entry name" value="MIP"/>
</dbReference>
<reference evidence="8" key="1">
    <citation type="submission" date="2021-09" db="EMBL/GenBank/DDBJ databases">
        <authorList>
            <consortium name="AG Swart"/>
            <person name="Singh M."/>
            <person name="Singh A."/>
            <person name="Seah K."/>
            <person name="Emmerich C."/>
        </authorList>
    </citation>
    <scope>NUCLEOTIDE SEQUENCE</scope>
    <source>
        <strain evidence="8">ATCC30299</strain>
    </source>
</reference>